<evidence type="ECO:0000259" key="7">
    <source>
        <dbReference type="PROSITE" id="PS50048"/>
    </source>
</evidence>
<protein>
    <recommendedName>
        <fullName evidence="7">Zn(2)-C6 fungal-type domain-containing protein</fullName>
    </recommendedName>
</protein>
<feature type="domain" description="Zn(2)-C6 fungal-type" evidence="7">
    <location>
        <begin position="13"/>
        <end position="42"/>
    </location>
</feature>
<dbReference type="GO" id="GO:0000981">
    <property type="term" value="F:DNA-binding transcription factor activity, RNA polymerase II-specific"/>
    <property type="evidence" value="ECO:0007669"/>
    <property type="project" value="InterPro"/>
</dbReference>
<dbReference type="SMART" id="SM00066">
    <property type="entry name" value="GAL4"/>
    <property type="match status" value="1"/>
</dbReference>
<name>A0A397TIE0_9GLOM</name>
<feature type="compositionally biased region" description="Polar residues" evidence="6">
    <location>
        <begin position="54"/>
        <end position="73"/>
    </location>
</feature>
<dbReference type="CDD" id="cd00067">
    <property type="entry name" value="GAL4"/>
    <property type="match status" value="1"/>
</dbReference>
<evidence type="ECO:0000256" key="1">
    <source>
        <dbReference type="ARBA" id="ARBA00004123"/>
    </source>
</evidence>
<dbReference type="Gene3D" id="4.10.240.10">
    <property type="entry name" value="Zn(2)-C6 fungal-type DNA-binding domain"/>
    <property type="match status" value="1"/>
</dbReference>
<dbReference type="PANTHER" id="PTHR47540:SF4">
    <property type="entry name" value="TRANSCRIPTION FACTOR RGLT"/>
    <property type="match status" value="1"/>
</dbReference>
<keyword evidence="5" id="KW-0539">Nucleus</keyword>
<dbReference type="Pfam" id="PF00172">
    <property type="entry name" value="Zn_clus"/>
    <property type="match status" value="1"/>
</dbReference>
<accession>A0A397TIE0</accession>
<keyword evidence="4" id="KW-0804">Transcription</keyword>
<dbReference type="EMBL" id="QKYT01000033">
    <property type="protein sequence ID" value="RIA97149.1"/>
    <property type="molecule type" value="Genomic_DNA"/>
</dbReference>
<keyword evidence="3" id="KW-0238">DNA-binding</keyword>
<dbReference type="InterPro" id="IPR001138">
    <property type="entry name" value="Zn2Cys6_DnaBD"/>
</dbReference>
<dbReference type="SUPFAM" id="SSF57701">
    <property type="entry name" value="Zn2/Cys6 DNA-binding domain"/>
    <property type="match status" value="1"/>
</dbReference>
<gene>
    <name evidence="8" type="ORF">C1645_752949</name>
</gene>
<dbReference type="GO" id="GO:0043565">
    <property type="term" value="F:sequence-specific DNA binding"/>
    <property type="evidence" value="ECO:0007669"/>
    <property type="project" value="TreeGrafter"/>
</dbReference>
<organism evidence="8 9">
    <name type="scientific">Glomus cerebriforme</name>
    <dbReference type="NCBI Taxonomy" id="658196"/>
    <lineage>
        <taxon>Eukaryota</taxon>
        <taxon>Fungi</taxon>
        <taxon>Fungi incertae sedis</taxon>
        <taxon>Mucoromycota</taxon>
        <taxon>Glomeromycotina</taxon>
        <taxon>Glomeromycetes</taxon>
        <taxon>Glomerales</taxon>
        <taxon>Glomeraceae</taxon>
        <taxon>Glomus</taxon>
    </lineage>
</organism>
<dbReference type="InterPro" id="IPR036864">
    <property type="entry name" value="Zn2-C6_fun-type_DNA-bd_sf"/>
</dbReference>
<feature type="region of interest" description="Disordered" evidence="6">
    <location>
        <begin position="44"/>
        <end position="158"/>
    </location>
</feature>
<evidence type="ECO:0000313" key="8">
    <source>
        <dbReference type="EMBL" id="RIA97149.1"/>
    </source>
</evidence>
<comment type="subcellular location">
    <subcellularLocation>
        <location evidence="1">Nucleus</location>
    </subcellularLocation>
</comment>
<proteinExistence type="predicted"/>
<comment type="caution">
    <text evidence="8">The sequence shown here is derived from an EMBL/GenBank/DDBJ whole genome shotgun (WGS) entry which is preliminary data.</text>
</comment>
<evidence type="ECO:0000256" key="6">
    <source>
        <dbReference type="SAM" id="MobiDB-lite"/>
    </source>
</evidence>
<evidence type="ECO:0000256" key="2">
    <source>
        <dbReference type="ARBA" id="ARBA00023015"/>
    </source>
</evidence>
<dbReference type="GO" id="GO:0045944">
    <property type="term" value="P:positive regulation of transcription by RNA polymerase II"/>
    <property type="evidence" value="ECO:0007669"/>
    <property type="project" value="TreeGrafter"/>
</dbReference>
<dbReference type="GO" id="GO:0008270">
    <property type="term" value="F:zinc ion binding"/>
    <property type="evidence" value="ECO:0007669"/>
    <property type="project" value="InterPro"/>
</dbReference>
<feature type="compositionally biased region" description="Pro residues" evidence="6">
    <location>
        <begin position="89"/>
        <end position="151"/>
    </location>
</feature>
<dbReference type="GO" id="GO:0005634">
    <property type="term" value="C:nucleus"/>
    <property type="evidence" value="ECO:0007669"/>
    <property type="project" value="UniProtKB-SubCell"/>
</dbReference>
<dbReference type="PANTHER" id="PTHR47540">
    <property type="entry name" value="THIAMINE REPRESSIBLE GENES REGULATORY PROTEIN THI5"/>
    <property type="match status" value="1"/>
</dbReference>
<keyword evidence="2" id="KW-0805">Transcription regulation</keyword>
<dbReference type="InterPro" id="IPR051711">
    <property type="entry name" value="Stress_Response_Reg"/>
</dbReference>
<dbReference type="OrthoDB" id="3362851at2759"/>
<evidence type="ECO:0000256" key="3">
    <source>
        <dbReference type="ARBA" id="ARBA00023125"/>
    </source>
</evidence>
<dbReference type="PROSITE" id="PS00463">
    <property type="entry name" value="ZN2_CY6_FUNGAL_1"/>
    <property type="match status" value="1"/>
</dbReference>
<dbReference type="PROSITE" id="PS50048">
    <property type="entry name" value="ZN2_CY6_FUNGAL_2"/>
    <property type="match status" value="1"/>
</dbReference>
<reference evidence="8 9" key="1">
    <citation type="submission" date="2018-06" db="EMBL/GenBank/DDBJ databases">
        <title>Comparative genomics reveals the genomic features of Rhizophagus irregularis, R. cerebriforme, R. diaphanum and Gigaspora rosea, and their symbiotic lifestyle signature.</title>
        <authorList>
            <person name="Morin E."/>
            <person name="San Clemente H."/>
            <person name="Chen E.C.H."/>
            <person name="De La Providencia I."/>
            <person name="Hainaut M."/>
            <person name="Kuo A."/>
            <person name="Kohler A."/>
            <person name="Murat C."/>
            <person name="Tang N."/>
            <person name="Roy S."/>
            <person name="Loubradou J."/>
            <person name="Henrissat B."/>
            <person name="Grigoriev I.V."/>
            <person name="Corradi N."/>
            <person name="Roux C."/>
            <person name="Martin F.M."/>
        </authorList>
    </citation>
    <scope>NUCLEOTIDE SEQUENCE [LARGE SCALE GENOMIC DNA]</scope>
    <source>
        <strain evidence="8 9">DAOM 227022</strain>
    </source>
</reference>
<sequence length="158" mass="18112">MPKVKTRKNITVACNRCRIKKQKCSGGPICSRCLEKKVKCHFSDRKKRGPPSKKSYSCSMPNHESNTTSYQNNELEEFWTRNNNFIIPQPSPLQPCPPPQPFPPSPPLPQPFPQPPQYQPPPPLLQFPPQPQYPLLPQLFPPPPQYQPFPPQLHNAIE</sequence>
<dbReference type="AlphaFoldDB" id="A0A397TIE0"/>
<evidence type="ECO:0000256" key="5">
    <source>
        <dbReference type="ARBA" id="ARBA00023242"/>
    </source>
</evidence>
<keyword evidence="9" id="KW-1185">Reference proteome</keyword>
<evidence type="ECO:0000256" key="4">
    <source>
        <dbReference type="ARBA" id="ARBA00023163"/>
    </source>
</evidence>
<dbReference type="Proteomes" id="UP000265703">
    <property type="component" value="Unassembled WGS sequence"/>
</dbReference>
<evidence type="ECO:0000313" key="9">
    <source>
        <dbReference type="Proteomes" id="UP000265703"/>
    </source>
</evidence>